<organism evidence="1 2">
    <name type="scientific">Haloplasma contractile SSD-17B</name>
    <dbReference type="NCBI Taxonomy" id="1033810"/>
    <lineage>
        <taxon>Bacteria</taxon>
        <taxon>Bacillati</taxon>
        <taxon>Mycoplasmatota</taxon>
        <taxon>Mollicutes</taxon>
        <taxon>Haloplasmatales</taxon>
        <taxon>Haloplasmataceae</taxon>
        <taxon>Haloplasma</taxon>
    </lineage>
</organism>
<proteinExistence type="predicted"/>
<accession>U2E8H8</accession>
<reference evidence="1 2" key="2">
    <citation type="journal article" date="2013" name="PLoS ONE">
        <title>INDIGO - INtegrated Data Warehouse of MIcrobial GenOmes with Examples from the Red Sea Extremophiles.</title>
        <authorList>
            <person name="Alam I."/>
            <person name="Antunes A."/>
            <person name="Kamau A.A."/>
            <person name="Ba Alawi W."/>
            <person name="Kalkatawi M."/>
            <person name="Stingl U."/>
            <person name="Bajic V.B."/>
        </authorList>
    </citation>
    <scope>NUCLEOTIDE SEQUENCE [LARGE SCALE GENOMIC DNA]</scope>
    <source>
        <strain evidence="1 2">SSD-17B</strain>
    </source>
</reference>
<dbReference type="EMBL" id="AFNU02000010">
    <property type="protein sequence ID" value="ERJ11473.1"/>
    <property type="molecule type" value="Genomic_DNA"/>
</dbReference>
<dbReference type="InParanoid" id="U2E8H8"/>
<reference evidence="1 2" key="1">
    <citation type="journal article" date="2011" name="J. Bacteriol.">
        <title>Genome sequence of Haloplasma contractile, an unusual contractile bacterium from a deep-sea anoxic brine lake.</title>
        <authorList>
            <person name="Antunes A."/>
            <person name="Alam I."/>
            <person name="El Dorry H."/>
            <person name="Siam R."/>
            <person name="Robertson A."/>
            <person name="Bajic V.B."/>
            <person name="Stingl U."/>
        </authorList>
    </citation>
    <scope>NUCLEOTIDE SEQUENCE [LARGE SCALE GENOMIC DNA]</scope>
    <source>
        <strain evidence="1 2">SSD-17B</strain>
    </source>
</reference>
<evidence type="ECO:0000313" key="1">
    <source>
        <dbReference type="EMBL" id="ERJ11473.1"/>
    </source>
</evidence>
<dbReference type="Proteomes" id="UP000005707">
    <property type="component" value="Unassembled WGS sequence"/>
</dbReference>
<name>U2E8H8_9MOLU</name>
<dbReference type="AlphaFoldDB" id="U2E8H8"/>
<protein>
    <submittedName>
        <fullName evidence="1">Uncharacterized protein</fullName>
    </submittedName>
</protein>
<comment type="caution">
    <text evidence="1">The sequence shown here is derived from an EMBL/GenBank/DDBJ whole genome shotgun (WGS) entry which is preliminary data.</text>
</comment>
<evidence type="ECO:0000313" key="2">
    <source>
        <dbReference type="Proteomes" id="UP000005707"/>
    </source>
</evidence>
<sequence>MIEIYYTKFTNLNDDGTEKSHYYGYRIFDPETEEAEYDATLDNLITLKKRVNQRNLLVYIKQTYPTFYKKIVQSRTYAFNNMIYNV</sequence>
<gene>
    <name evidence="1" type="ORF">HLPCO_002385</name>
</gene>
<dbReference type="OrthoDB" id="9944300at2"/>
<dbReference type="RefSeq" id="WP_008827031.1">
    <property type="nucleotide sequence ID" value="NZ_AFNU02000010.1"/>
</dbReference>
<keyword evidence="2" id="KW-1185">Reference proteome</keyword>